<comment type="similarity">
    <text evidence="1">Belongs to the UPF0065 (bug) family.</text>
</comment>
<dbReference type="CDD" id="cd07012">
    <property type="entry name" value="PBP2_Bug_TTT"/>
    <property type="match status" value="1"/>
</dbReference>
<protein>
    <submittedName>
        <fullName evidence="3">Tripartite tricarboxylate transporter substrate binding protein</fullName>
    </submittedName>
</protein>
<dbReference type="EMBL" id="CP096916">
    <property type="protein sequence ID" value="WBM38459.1"/>
    <property type="molecule type" value="Genomic_DNA"/>
</dbReference>
<dbReference type="PIRSF" id="PIRSF017082">
    <property type="entry name" value="YflP"/>
    <property type="match status" value="1"/>
</dbReference>
<reference evidence="3 5" key="1">
    <citation type="submission" date="2018-05" db="EMBL/GenBank/DDBJ databases">
        <title>Genome Sequence of an Efficient Indole-Degrading Bacterium, Alcaligenes sp.YBY.</title>
        <authorList>
            <person name="Yang B."/>
        </authorList>
    </citation>
    <scope>NUCLEOTIDE SEQUENCE [LARGE SCALE GENOMIC DNA]</scope>
    <source>
        <strain evidence="3 5">YBY</strain>
    </source>
</reference>
<reference evidence="3 5" key="2">
    <citation type="submission" date="2018-05" db="EMBL/GenBank/DDBJ databases">
        <authorList>
            <person name="Lanie J.A."/>
            <person name="Ng W.-L."/>
            <person name="Kazmierczak K.M."/>
            <person name="Andrzejewski T.M."/>
            <person name="Davidsen T.M."/>
            <person name="Wayne K.J."/>
            <person name="Tettelin H."/>
            <person name="Glass J.I."/>
            <person name="Rusch D."/>
            <person name="Podicherti R."/>
            <person name="Tsui H.-C.T."/>
            <person name="Winkler M.E."/>
        </authorList>
    </citation>
    <scope>NUCLEOTIDE SEQUENCE [LARGE SCALE GENOMIC DNA]</scope>
    <source>
        <strain evidence="3 5">YBY</strain>
    </source>
</reference>
<dbReference type="InterPro" id="IPR042100">
    <property type="entry name" value="Bug_dom1"/>
</dbReference>
<dbReference type="STRING" id="511.UZ73_09580"/>
<dbReference type="InterPro" id="IPR005064">
    <property type="entry name" value="BUG"/>
</dbReference>
<dbReference type="KEGG" id="afa:UZ73_09580"/>
<dbReference type="Gene3D" id="3.40.190.150">
    <property type="entry name" value="Bordetella uptake gene, domain 1"/>
    <property type="match status" value="1"/>
</dbReference>
<gene>
    <name evidence="3" type="ORF">DF183_19040</name>
    <name evidence="4" type="ORF">M2J83_01080</name>
</gene>
<dbReference type="Proteomes" id="UP000245216">
    <property type="component" value="Unassembled WGS sequence"/>
</dbReference>
<organism evidence="3 5">
    <name type="scientific">Alcaligenes faecalis</name>
    <dbReference type="NCBI Taxonomy" id="511"/>
    <lineage>
        <taxon>Bacteria</taxon>
        <taxon>Pseudomonadati</taxon>
        <taxon>Pseudomonadota</taxon>
        <taxon>Betaproteobacteria</taxon>
        <taxon>Burkholderiales</taxon>
        <taxon>Alcaligenaceae</taxon>
        <taxon>Alcaligenes</taxon>
    </lineage>
</organism>
<keyword evidence="2" id="KW-0732">Signal</keyword>
<accession>A0A0M7EBW5</accession>
<evidence type="ECO:0000256" key="2">
    <source>
        <dbReference type="SAM" id="SignalP"/>
    </source>
</evidence>
<evidence type="ECO:0000313" key="6">
    <source>
        <dbReference type="Proteomes" id="UP001211866"/>
    </source>
</evidence>
<dbReference type="AlphaFoldDB" id="A0A0M7EBW5"/>
<dbReference type="OrthoDB" id="8678477at2"/>
<feature type="signal peptide" evidence="2">
    <location>
        <begin position="1"/>
        <end position="23"/>
    </location>
</feature>
<evidence type="ECO:0000313" key="4">
    <source>
        <dbReference type="EMBL" id="WBM38459.1"/>
    </source>
</evidence>
<dbReference type="PANTHER" id="PTHR42928">
    <property type="entry name" value="TRICARBOXYLATE-BINDING PROTEIN"/>
    <property type="match status" value="1"/>
</dbReference>
<dbReference type="GeneID" id="29368022"/>
<name>A0A0M7EBW5_ALCFA</name>
<dbReference type="RefSeq" id="WP_042484614.1">
    <property type="nucleotide sequence ID" value="NZ_CAXOJJ010000015.1"/>
</dbReference>
<dbReference type="PANTHER" id="PTHR42928:SF5">
    <property type="entry name" value="BLR1237 PROTEIN"/>
    <property type="match status" value="1"/>
</dbReference>
<dbReference type="SUPFAM" id="SSF53850">
    <property type="entry name" value="Periplasmic binding protein-like II"/>
    <property type="match status" value="1"/>
</dbReference>
<keyword evidence="6" id="KW-1185">Reference proteome</keyword>
<sequence>MHWKNFGAGVLLLSASLTGTAMAADWPQSAVTWVVPYPAGGGSDVIARLVAKQLESSLGQTLIVENKPGAATIIGATYVSNAKPDGYTVGTADSGTLAFNSSLYSKLQYDPAAFTYVGGLARFPLMLAVPQESPYKTVADLLEAARKQPEKLTSSSAGSGSPHHLALEMFKQRTDTRIVHVPYKGAAPAIQDLLGGQVDMSFVDSAAALSNIKAGKLRVLAVATPERSSLLPDVPTMAEAGIADFYAYAWQGLVGPPKMDEAARQRLSQDLMQALKTPELDQRIRDMGVEPMPMTPDEFQAYAQRERAEWATVIERAGIRMD</sequence>
<accession>A0A0S2JQZ5</accession>
<proteinExistence type="inferred from homology"/>
<dbReference type="Proteomes" id="UP001211866">
    <property type="component" value="Chromosome"/>
</dbReference>
<reference evidence="4 6" key="3">
    <citation type="submission" date="2022-05" db="EMBL/GenBank/DDBJ databases">
        <title>Complete sequence of strain NY11312.</title>
        <authorList>
            <person name="Zhou D."/>
        </authorList>
    </citation>
    <scope>NUCLEOTIDE SEQUENCE [LARGE SCALE GENOMIC DNA]</scope>
    <source>
        <strain evidence="4 6">NY11312</strain>
    </source>
</reference>
<evidence type="ECO:0000256" key="1">
    <source>
        <dbReference type="ARBA" id="ARBA00006987"/>
    </source>
</evidence>
<dbReference type="Pfam" id="PF03401">
    <property type="entry name" value="TctC"/>
    <property type="match status" value="1"/>
</dbReference>
<evidence type="ECO:0000313" key="5">
    <source>
        <dbReference type="Proteomes" id="UP000245216"/>
    </source>
</evidence>
<dbReference type="Gene3D" id="3.40.190.10">
    <property type="entry name" value="Periplasmic binding protein-like II"/>
    <property type="match status" value="1"/>
</dbReference>
<feature type="chain" id="PRO_5005811656" evidence="2">
    <location>
        <begin position="24"/>
        <end position="322"/>
    </location>
</feature>
<evidence type="ECO:0000313" key="3">
    <source>
        <dbReference type="EMBL" id="PWE12855.1"/>
    </source>
</evidence>
<dbReference type="EMBL" id="QEXO01000005">
    <property type="protein sequence ID" value="PWE12855.1"/>
    <property type="molecule type" value="Genomic_DNA"/>
</dbReference>